<dbReference type="PROSITE" id="PS50181">
    <property type="entry name" value="FBOX"/>
    <property type="match status" value="1"/>
</dbReference>
<dbReference type="Gene3D" id="3.80.10.10">
    <property type="entry name" value="Ribonuclease Inhibitor"/>
    <property type="match status" value="1"/>
</dbReference>
<dbReference type="SUPFAM" id="SSF48452">
    <property type="entry name" value="TPR-like"/>
    <property type="match status" value="1"/>
</dbReference>
<dbReference type="EMBL" id="BTGC01000003">
    <property type="protein sequence ID" value="GMM50720.1"/>
    <property type="molecule type" value="Genomic_DNA"/>
</dbReference>
<organism evidence="2 3">
    <name type="scientific">Starmerella bacillaris</name>
    <name type="common">Yeast</name>
    <name type="synonym">Candida zemplinina</name>
    <dbReference type="NCBI Taxonomy" id="1247836"/>
    <lineage>
        <taxon>Eukaryota</taxon>
        <taxon>Fungi</taxon>
        <taxon>Dikarya</taxon>
        <taxon>Ascomycota</taxon>
        <taxon>Saccharomycotina</taxon>
        <taxon>Dipodascomycetes</taxon>
        <taxon>Dipodascales</taxon>
        <taxon>Trichomonascaceae</taxon>
        <taxon>Starmerella</taxon>
    </lineage>
</organism>
<dbReference type="Gene3D" id="1.25.40.10">
    <property type="entry name" value="Tetratricopeptide repeat domain"/>
    <property type="match status" value="1"/>
</dbReference>
<gene>
    <name evidence="2" type="ORF">DASB73_016780</name>
</gene>
<dbReference type="InterPro" id="IPR001810">
    <property type="entry name" value="F-box_dom"/>
</dbReference>
<protein>
    <recommendedName>
        <fullName evidence="1">F-box domain-containing protein</fullName>
    </recommendedName>
</protein>
<reference evidence="2 3" key="1">
    <citation type="journal article" date="2023" name="Elife">
        <title>Identification of key yeast species and microbe-microbe interactions impacting larval growth of Drosophila in the wild.</title>
        <authorList>
            <person name="Mure A."/>
            <person name="Sugiura Y."/>
            <person name="Maeda R."/>
            <person name="Honda K."/>
            <person name="Sakurai N."/>
            <person name="Takahashi Y."/>
            <person name="Watada M."/>
            <person name="Katoh T."/>
            <person name="Gotoh A."/>
            <person name="Gotoh Y."/>
            <person name="Taniguchi I."/>
            <person name="Nakamura K."/>
            <person name="Hayashi T."/>
            <person name="Katayama T."/>
            <person name="Uemura T."/>
            <person name="Hattori Y."/>
        </authorList>
    </citation>
    <scope>NUCLEOTIDE SEQUENCE [LARGE SCALE GENOMIC DNA]</scope>
    <source>
        <strain evidence="2 3">SB-73</strain>
    </source>
</reference>
<evidence type="ECO:0000259" key="1">
    <source>
        <dbReference type="PROSITE" id="PS50181"/>
    </source>
</evidence>
<proteinExistence type="predicted"/>
<dbReference type="SMART" id="SM00256">
    <property type="entry name" value="FBOX"/>
    <property type="match status" value="1"/>
</dbReference>
<name>A0AAV5RH09_STABA</name>
<comment type="caution">
    <text evidence="2">The sequence shown here is derived from an EMBL/GenBank/DDBJ whole genome shotgun (WGS) entry which is preliminary data.</text>
</comment>
<sequence length="602" mass="68053">MSDGCIRLTSRARPLYARKNYRLAQEILEPYVTSTSFINDPKISKIKALDLLSAIYEKQGFLDKAKKSASNMIRLDSSNILGYLRLGKVLQLSNANSKNTKSLDQAIKVYKRGLQKMTAISTDHRKFIQLQISRCERTAAAIVSNGINQSSRQDFVQKLPLDVLIMIFGQLSMKELVKCLQVNKLWNTFLLGVPGFWTLIRFEALKAPILSSKDVLRYCSMSLYPTTLKTIDLDLSNVLLNEPVKTLELLAKNPKLVPRIRSLKLNNRAPLSINRQPLLKYLRKLSSDELRFDALRELSIISDTVDVDLVWCLSRLKSLEKLELVSSSHHKKTSVDGIQKESIVCGNLSELKIWGQSGNTIVSASLLNDVLQIDSLACVDVHRVAGNLWPTFAPVLKNSNLKRFGFTSEGVNFKCLAMPFPLFYGELDSLTLNDVICSNSIPLVTSNGDFWQPRPNDKKLTQLKYIELKWSRFDELSLVEILKRWECEKNLETLVIHATIFKTTSSFPTPEDEDFQCFPRLETLQLTNMRSSLSNGMVDWIVSAFPRLRKLNLDGTPISGSKLVGLLRSPSINAIKCKDVTEIAPDTIEMIKRLPGKTVYFN</sequence>
<feature type="domain" description="F-box" evidence="1">
    <location>
        <begin position="153"/>
        <end position="200"/>
    </location>
</feature>
<dbReference type="Proteomes" id="UP001362899">
    <property type="component" value="Unassembled WGS sequence"/>
</dbReference>
<dbReference type="AlphaFoldDB" id="A0AAV5RH09"/>
<dbReference type="InterPro" id="IPR036047">
    <property type="entry name" value="F-box-like_dom_sf"/>
</dbReference>
<dbReference type="InterPro" id="IPR032675">
    <property type="entry name" value="LRR_dom_sf"/>
</dbReference>
<evidence type="ECO:0000313" key="3">
    <source>
        <dbReference type="Proteomes" id="UP001362899"/>
    </source>
</evidence>
<keyword evidence="3" id="KW-1185">Reference proteome</keyword>
<dbReference type="SUPFAM" id="SSF81383">
    <property type="entry name" value="F-box domain"/>
    <property type="match status" value="1"/>
</dbReference>
<dbReference type="Gene3D" id="1.20.1280.50">
    <property type="match status" value="1"/>
</dbReference>
<dbReference type="Pfam" id="PF12937">
    <property type="entry name" value="F-box-like"/>
    <property type="match status" value="1"/>
</dbReference>
<evidence type="ECO:0000313" key="2">
    <source>
        <dbReference type="EMBL" id="GMM50720.1"/>
    </source>
</evidence>
<dbReference type="InterPro" id="IPR011990">
    <property type="entry name" value="TPR-like_helical_dom_sf"/>
</dbReference>
<dbReference type="SUPFAM" id="SSF52047">
    <property type="entry name" value="RNI-like"/>
    <property type="match status" value="1"/>
</dbReference>
<accession>A0AAV5RH09</accession>